<evidence type="ECO:0000259" key="1">
    <source>
        <dbReference type="Pfam" id="PF02023"/>
    </source>
</evidence>
<sequence>MSAEDATDYRKLKQTLLQRFRYSEEGYRVKFRDAKPENAETARQFAGRLLGYFEHWQELAKTAKTYEALRDKIVSEQFLRRCEEKLAIFLKERGCDDLDTLAKTADQYLEAQGIINLARGKEELYNLLWRVETDADGHESS</sequence>
<proteinExistence type="predicted"/>
<evidence type="ECO:0000313" key="2">
    <source>
        <dbReference type="EMBL" id="KAH7986000.1"/>
    </source>
</evidence>
<dbReference type="VEuPathDB" id="VectorBase:RSAN_056532"/>
<dbReference type="PANTHER" id="PTHR46888">
    <property type="entry name" value="ZINC KNUCKLE DOMAINCONTAINING PROTEIN-RELATED"/>
    <property type="match status" value="1"/>
</dbReference>
<dbReference type="Gene3D" id="1.10.4020.10">
    <property type="entry name" value="DNA breaking-rejoining enzymes"/>
    <property type="match status" value="1"/>
</dbReference>
<dbReference type="Proteomes" id="UP000821837">
    <property type="component" value="Unassembled WGS sequence"/>
</dbReference>
<gene>
    <name evidence="2" type="ORF">HPB52_025272</name>
</gene>
<dbReference type="AlphaFoldDB" id="A0A9D4TD81"/>
<dbReference type="InterPro" id="IPR003309">
    <property type="entry name" value="SCAN_dom"/>
</dbReference>
<dbReference type="EMBL" id="JABSTV010000626">
    <property type="protein sequence ID" value="KAH7986000.1"/>
    <property type="molecule type" value="Genomic_DNA"/>
</dbReference>
<organism evidence="2 3">
    <name type="scientific">Rhipicephalus sanguineus</name>
    <name type="common">Brown dog tick</name>
    <name type="synonym">Ixodes sanguineus</name>
    <dbReference type="NCBI Taxonomy" id="34632"/>
    <lineage>
        <taxon>Eukaryota</taxon>
        <taxon>Metazoa</taxon>
        <taxon>Ecdysozoa</taxon>
        <taxon>Arthropoda</taxon>
        <taxon>Chelicerata</taxon>
        <taxon>Arachnida</taxon>
        <taxon>Acari</taxon>
        <taxon>Parasitiformes</taxon>
        <taxon>Ixodida</taxon>
        <taxon>Ixodoidea</taxon>
        <taxon>Ixodidae</taxon>
        <taxon>Rhipicephalinae</taxon>
        <taxon>Rhipicephalus</taxon>
        <taxon>Rhipicephalus</taxon>
    </lineage>
</organism>
<accession>A0A9D4TD81</accession>
<protein>
    <recommendedName>
        <fullName evidence="1">SCAN box domain-containing protein</fullName>
    </recommendedName>
</protein>
<reference evidence="2" key="1">
    <citation type="journal article" date="2020" name="Cell">
        <title>Large-Scale Comparative Analyses of Tick Genomes Elucidate Their Genetic Diversity and Vector Capacities.</title>
        <authorList>
            <consortium name="Tick Genome and Microbiome Consortium (TIGMIC)"/>
            <person name="Jia N."/>
            <person name="Wang J."/>
            <person name="Shi W."/>
            <person name="Du L."/>
            <person name="Sun Y."/>
            <person name="Zhan W."/>
            <person name="Jiang J.F."/>
            <person name="Wang Q."/>
            <person name="Zhang B."/>
            <person name="Ji P."/>
            <person name="Bell-Sakyi L."/>
            <person name="Cui X.M."/>
            <person name="Yuan T.T."/>
            <person name="Jiang B.G."/>
            <person name="Yang W.F."/>
            <person name="Lam T.T."/>
            <person name="Chang Q.C."/>
            <person name="Ding S.J."/>
            <person name="Wang X.J."/>
            <person name="Zhu J.G."/>
            <person name="Ruan X.D."/>
            <person name="Zhao L."/>
            <person name="Wei J.T."/>
            <person name="Ye R.Z."/>
            <person name="Que T.C."/>
            <person name="Du C.H."/>
            <person name="Zhou Y.H."/>
            <person name="Cheng J.X."/>
            <person name="Dai P.F."/>
            <person name="Guo W.B."/>
            <person name="Han X.H."/>
            <person name="Huang E.J."/>
            <person name="Li L.F."/>
            <person name="Wei W."/>
            <person name="Gao Y.C."/>
            <person name="Liu J.Z."/>
            <person name="Shao H.Z."/>
            <person name="Wang X."/>
            <person name="Wang C.C."/>
            <person name="Yang T.C."/>
            <person name="Huo Q.B."/>
            <person name="Li W."/>
            <person name="Chen H.Y."/>
            <person name="Chen S.E."/>
            <person name="Zhou L.G."/>
            <person name="Ni X.B."/>
            <person name="Tian J.H."/>
            <person name="Sheng Y."/>
            <person name="Liu T."/>
            <person name="Pan Y.S."/>
            <person name="Xia L.Y."/>
            <person name="Li J."/>
            <person name="Zhao F."/>
            <person name="Cao W.C."/>
        </authorList>
    </citation>
    <scope>NUCLEOTIDE SEQUENCE</scope>
    <source>
        <strain evidence="2">Rsan-2018</strain>
    </source>
</reference>
<dbReference type="SUPFAM" id="SSF47353">
    <property type="entry name" value="Retrovirus capsid dimerization domain-like"/>
    <property type="match status" value="1"/>
</dbReference>
<dbReference type="Pfam" id="PF02023">
    <property type="entry name" value="SCAN"/>
    <property type="match status" value="1"/>
</dbReference>
<name>A0A9D4TD81_RHISA</name>
<dbReference type="InterPro" id="IPR038269">
    <property type="entry name" value="SCAN_sf"/>
</dbReference>
<comment type="caution">
    <text evidence="2">The sequence shown here is derived from an EMBL/GenBank/DDBJ whole genome shotgun (WGS) entry which is preliminary data.</text>
</comment>
<feature type="domain" description="SCAN box" evidence="1">
    <location>
        <begin position="25"/>
        <end position="112"/>
    </location>
</feature>
<reference evidence="2" key="2">
    <citation type="submission" date="2021-09" db="EMBL/GenBank/DDBJ databases">
        <authorList>
            <person name="Jia N."/>
            <person name="Wang J."/>
            <person name="Shi W."/>
            <person name="Du L."/>
            <person name="Sun Y."/>
            <person name="Zhan W."/>
            <person name="Jiang J."/>
            <person name="Wang Q."/>
            <person name="Zhang B."/>
            <person name="Ji P."/>
            <person name="Sakyi L.B."/>
            <person name="Cui X."/>
            <person name="Yuan T."/>
            <person name="Jiang B."/>
            <person name="Yang W."/>
            <person name="Lam T.T.-Y."/>
            <person name="Chang Q."/>
            <person name="Ding S."/>
            <person name="Wang X."/>
            <person name="Zhu J."/>
            <person name="Ruan X."/>
            <person name="Zhao L."/>
            <person name="Wei J."/>
            <person name="Que T."/>
            <person name="Du C."/>
            <person name="Cheng J."/>
            <person name="Dai P."/>
            <person name="Han X."/>
            <person name="Huang E."/>
            <person name="Gao Y."/>
            <person name="Liu J."/>
            <person name="Shao H."/>
            <person name="Ye R."/>
            <person name="Li L."/>
            <person name="Wei W."/>
            <person name="Wang X."/>
            <person name="Wang C."/>
            <person name="Huo Q."/>
            <person name="Li W."/>
            <person name="Guo W."/>
            <person name="Chen H."/>
            <person name="Chen S."/>
            <person name="Zhou L."/>
            <person name="Zhou L."/>
            <person name="Ni X."/>
            <person name="Tian J."/>
            <person name="Zhou Y."/>
            <person name="Sheng Y."/>
            <person name="Liu T."/>
            <person name="Pan Y."/>
            <person name="Xia L."/>
            <person name="Li J."/>
            <person name="Zhao F."/>
            <person name="Cao W."/>
        </authorList>
    </citation>
    <scope>NUCLEOTIDE SEQUENCE</scope>
    <source>
        <strain evidence="2">Rsan-2018</strain>
        <tissue evidence="2">Larvae</tissue>
    </source>
</reference>
<keyword evidence="3" id="KW-1185">Reference proteome</keyword>
<evidence type="ECO:0000313" key="3">
    <source>
        <dbReference type="Proteomes" id="UP000821837"/>
    </source>
</evidence>
<dbReference type="PANTHER" id="PTHR46888:SF1">
    <property type="entry name" value="RIBONUCLEASE H"/>
    <property type="match status" value="1"/>
</dbReference>